<reference evidence="8 9" key="1">
    <citation type="journal article" date="2016" name="Nat. Commun.">
        <title>Thousands of microbial genomes shed light on interconnected biogeochemical processes in an aquifer system.</title>
        <authorList>
            <person name="Anantharaman K."/>
            <person name="Brown C.T."/>
            <person name="Hug L.A."/>
            <person name="Sharon I."/>
            <person name="Castelle C.J."/>
            <person name="Probst A.J."/>
            <person name="Thomas B.C."/>
            <person name="Singh A."/>
            <person name="Wilkins M.J."/>
            <person name="Karaoz U."/>
            <person name="Brodie E.L."/>
            <person name="Williams K.H."/>
            <person name="Hubbard S.S."/>
            <person name="Banfield J.F."/>
        </authorList>
    </citation>
    <scope>NUCLEOTIDE SEQUENCE [LARGE SCALE GENOMIC DNA]</scope>
</reference>
<dbReference type="SUPFAM" id="SSF103481">
    <property type="entry name" value="Multidrug resistance efflux transporter EmrE"/>
    <property type="match status" value="2"/>
</dbReference>
<feature type="transmembrane region" description="Helical" evidence="6">
    <location>
        <begin position="193"/>
        <end position="216"/>
    </location>
</feature>
<gene>
    <name evidence="8" type="ORF">A2493_03370</name>
</gene>
<sequence length="320" mass="35777">MKNVYLGAISIMFAAFLWAVDGVVLTPWVLKLGMTDIPTFVFMLHATSSVFLLYFYFKRFSGLKNLDKKDWVSFLLVAFFGGALGTMAIVAAISIVYSQGLNISVVLLLQKLQPVFALLLAFIFLKEKLQKSFYVWALLALLGSYLLTFGFSFGSIDFSGMFRPALLSVIAAFSFGASTVFSKRAVDKISHSLGTALRFILTTTLMLIIILFLTFFKKIGLETSYLGLAGFSLLNIKSLFVFILIALTTGGTSIFIYYYGLKRVLASKSTIYELVFPFSSILLEFFIHGKILWLGQWIGLIIILLAVFKITKTKRKSIRI</sequence>
<evidence type="ECO:0000256" key="1">
    <source>
        <dbReference type="ARBA" id="ARBA00004651"/>
    </source>
</evidence>
<evidence type="ECO:0000259" key="7">
    <source>
        <dbReference type="Pfam" id="PF00892"/>
    </source>
</evidence>
<keyword evidence="3 6" id="KW-0812">Transmembrane</keyword>
<proteinExistence type="predicted"/>
<dbReference type="EMBL" id="MFQW01000041">
    <property type="protein sequence ID" value="OGH85595.1"/>
    <property type="molecule type" value="Genomic_DNA"/>
</dbReference>
<feature type="transmembrane region" description="Helical" evidence="6">
    <location>
        <begin position="132"/>
        <end position="156"/>
    </location>
</feature>
<evidence type="ECO:0000256" key="6">
    <source>
        <dbReference type="SAM" id="Phobius"/>
    </source>
</evidence>
<feature type="transmembrane region" description="Helical" evidence="6">
    <location>
        <begin position="103"/>
        <end position="125"/>
    </location>
</feature>
<feature type="transmembrane region" description="Helical" evidence="6">
    <location>
        <begin position="162"/>
        <end position="181"/>
    </location>
</feature>
<evidence type="ECO:0000256" key="3">
    <source>
        <dbReference type="ARBA" id="ARBA00022692"/>
    </source>
</evidence>
<dbReference type="Proteomes" id="UP000178349">
    <property type="component" value="Unassembled WGS sequence"/>
</dbReference>
<evidence type="ECO:0000256" key="4">
    <source>
        <dbReference type="ARBA" id="ARBA00022989"/>
    </source>
</evidence>
<protein>
    <recommendedName>
        <fullName evidence="7">EamA domain-containing protein</fullName>
    </recommendedName>
</protein>
<organism evidence="8 9">
    <name type="scientific">Candidatus Magasanikbacteria bacterium RIFOXYC12_FULL_33_11</name>
    <dbReference type="NCBI Taxonomy" id="1798701"/>
    <lineage>
        <taxon>Bacteria</taxon>
        <taxon>Candidatus Magasanikiibacteriota</taxon>
    </lineage>
</organism>
<evidence type="ECO:0000256" key="5">
    <source>
        <dbReference type="ARBA" id="ARBA00023136"/>
    </source>
</evidence>
<keyword evidence="5 6" id="KW-0472">Membrane</keyword>
<feature type="transmembrane region" description="Helical" evidence="6">
    <location>
        <begin position="71"/>
        <end position="97"/>
    </location>
</feature>
<evidence type="ECO:0000313" key="9">
    <source>
        <dbReference type="Proteomes" id="UP000178349"/>
    </source>
</evidence>
<name>A0A1F6NP19_9BACT</name>
<feature type="domain" description="EamA" evidence="7">
    <location>
        <begin position="6"/>
        <end position="148"/>
    </location>
</feature>
<dbReference type="PANTHER" id="PTHR32322">
    <property type="entry name" value="INNER MEMBRANE TRANSPORTER"/>
    <property type="match status" value="1"/>
</dbReference>
<feature type="transmembrane region" description="Helical" evidence="6">
    <location>
        <begin position="293"/>
        <end position="311"/>
    </location>
</feature>
<keyword evidence="4 6" id="KW-1133">Transmembrane helix</keyword>
<evidence type="ECO:0000256" key="2">
    <source>
        <dbReference type="ARBA" id="ARBA00022475"/>
    </source>
</evidence>
<dbReference type="GO" id="GO:0005886">
    <property type="term" value="C:plasma membrane"/>
    <property type="evidence" value="ECO:0007669"/>
    <property type="project" value="UniProtKB-SubCell"/>
</dbReference>
<evidence type="ECO:0000313" key="8">
    <source>
        <dbReference type="EMBL" id="OGH85595.1"/>
    </source>
</evidence>
<dbReference type="AlphaFoldDB" id="A0A1F6NP19"/>
<feature type="transmembrane region" description="Helical" evidence="6">
    <location>
        <begin position="236"/>
        <end position="259"/>
    </location>
</feature>
<dbReference type="InterPro" id="IPR000620">
    <property type="entry name" value="EamA_dom"/>
</dbReference>
<accession>A0A1F6NP19</accession>
<dbReference type="InterPro" id="IPR050638">
    <property type="entry name" value="AA-Vitamin_Transporters"/>
</dbReference>
<feature type="transmembrane region" description="Helical" evidence="6">
    <location>
        <begin position="38"/>
        <end position="57"/>
    </location>
</feature>
<feature type="domain" description="EamA" evidence="7">
    <location>
        <begin position="165"/>
        <end position="310"/>
    </location>
</feature>
<feature type="transmembrane region" description="Helical" evidence="6">
    <location>
        <begin position="271"/>
        <end position="287"/>
    </location>
</feature>
<comment type="subcellular location">
    <subcellularLocation>
        <location evidence="1">Cell membrane</location>
        <topology evidence="1">Multi-pass membrane protein</topology>
    </subcellularLocation>
</comment>
<comment type="caution">
    <text evidence="8">The sequence shown here is derived from an EMBL/GenBank/DDBJ whole genome shotgun (WGS) entry which is preliminary data.</text>
</comment>
<dbReference type="PANTHER" id="PTHR32322:SF18">
    <property type="entry name" value="S-ADENOSYLMETHIONINE_S-ADENOSYLHOMOCYSTEINE TRANSPORTER"/>
    <property type="match status" value="1"/>
</dbReference>
<keyword evidence="2" id="KW-1003">Cell membrane</keyword>
<dbReference type="InterPro" id="IPR037185">
    <property type="entry name" value="EmrE-like"/>
</dbReference>
<dbReference type="Pfam" id="PF00892">
    <property type="entry name" value="EamA"/>
    <property type="match status" value="2"/>
</dbReference>